<protein>
    <recommendedName>
        <fullName evidence="1">DUF4136 domain-containing protein</fullName>
    </recommendedName>
</protein>
<feature type="domain" description="DUF4136" evidence="1">
    <location>
        <begin position="23"/>
        <end position="184"/>
    </location>
</feature>
<gene>
    <name evidence="2" type="ORF">DSLASN_20290</name>
</gene>
<dbReference type="Gene3D" id="3.30.160.670">
    <property type="match status" value="1"/>
</dbReference>
<proteinExistence type="predicted"/>
<dbReference type="PROSITE" id="PS51257">
    <property type="entry name" value="PROKAR_LIPOPROTEIN"/>
    <property type="match status" value="1"/>
</dbReference>
<sequence length="185" mass="20369">MKYTWGFIVAVTLAMAGCSGIVVKQDYDPASNFGVLTTYNWATETQEEAGDPRIDNPLRNERIRSAVERVLQEKGFAKTTDGSPAFQIRYQCSLRRKIESSGTSGSIAFGTGSRGRYGGIGLGTGSNVSQYDEETLTIDFVGDVQETLFWRGIGSQRFTEYSDPAKSTRSINLLVEKILAQFPPK</sequence>
<organism evidence="2 3">
    <name type="scientific">Desulfoluna limicola</name>
    <dbReference type="NCBI Taxonomy" id="2810562"/>
    <lineage>
        <taxon>Bacteria</taxon>
        <taxon>Pseudomonadati</taxon>
        <taxon>Thermodesulfobacteriota</taxon>
        <taxon>Desulfobacteria</taxon>
        <taxon>Desulfobacterales</taxon>
        <taxon>Desulfolunaceae</taxon>
        <taxon>Desulfoluna</taxon>
    </lineage>
</organism>
<dbReference type="Pfam" id="PF13590">
    <property type="entry name" value="DUF4136"/>
    <property type="match status" value="1"/>
</dbReference>
<name>A0ABM7PFN4_9BACT</name>
<evidence type="ECO:0000259" key="1">
    <source>
        <dbReference type="Pfam" id="PF13590"/>
    </source>
</evidence>
<reference evidence="2 3" key="1">
    <citation type="submission" date="2021-02" db="EMBL/GenBank/DDBJ databases">
        <title>Complete genome of Desulfoluna sp. strain ASN36.</title>
        <authorList>
            <person name="Takahashi A."/>
            <person name="Kojima H."/>
            <person name="Fukui M."/>
        </authorList>
    </citation>
    <scope>NUCLEOTIDE SEQUENCE [LARGE SCALE GENOMIC DNA]</scope>
    <source>
        <strain evidence="2 3">ASN36</strain>
    </source>
</reference>
<accession>A0ABM7PFN4</accession>
<dbReference type="InterPro" id="IPR025411">
    <property type="entry name" value="DUF4136"/>
</dbReference>
<dbReference type="Proteomes" id="UP001320148">
    <property type="component" value="Chromosome"/>
</dbReference>
<dbReference type="EMBL" id="AP024488">
    <property type="protein sequence ID" value="BCS96397.1"/>
    <property type="molecule type" value="Genomic_DNA"/>
</dbReference>
<keyword evidence="3" id="KW-1185">Reference proteome</keyword>
<evidence type="ECO:0000313" key="2">
    <source>
        <dbReference type="EMBL" id="BCS96397.1"/>
    </source>
</evidence>
<evidence type="ECO:0000313" key="3">
    <source>
        <dbReference type="Proteomes" id="UP001320148"/>
    </source>
</evidence>
<dbReference type="RefSeq" id="WP_236892712.1">
    <property type="nucleotide sequence ID" value="NZ_AP024488.1"/>
</dbReference>